<reference evidence="2 3" key="1">
    <citation type="submission" date="2019-08" db="EMBL/GenBank/DDBJ databases">
        <title>Genomes of Subsaximicrobium wynnwilliamsii strains.</title>
        <authorList>
            <person name="Bowman J.P."/>
        </authorList>
    </citation>
    <scope>NUCLEOTIDE SEQUENCE [LARGE SCALE GENOMIC DNA]</scope>
    <source>
        <strain evidence="2 3">2-80-2</strain>
    </source>
</reference>
<dbReference type="PANTHER" id="PTHR33706:SF1">
    <property type="entry name" value="TPR REPEAT PROTEIN"/>
    <property type="match status" value="1"/>
</dbReference>
<dbReference type="Proteomes" id="UP000321578">
    <property type="component" value="Unassembled WGS sequence"/>
</dbReference>
<feature type="repeat" description="TPR" evidence="1">
    <location>
        <begin position="126"/>
        <end position="159"/>
    </location>
</feature>
<dbReference type="OrthoDB" id="9812747at2"/>
<dbReference type="Gene3D" id="2.20.110.10">
    <property type="entry name" value="Histone H3 K4-specific methyltransferase SET7/9 N-terminal domain"/>
    <property type="match status" value="5"/>
</dbReference>
<keyword evidence="3" id="KW-1185">Reference proteome</keyword>
<dbReference type="Gene3D" id="3.90.930.1">
    <property type="match status" value="3"/>
</dbReference>
<keyword evidence="1" id="KW-0802">TPR repeat</keyword>
<protein>
    <submittedName>
        <fullName evidence="2">Tetratricopeptide repeat protein</fullName>
    </submittedName>
</protein>
<dbReference type="Pfam" id="PF07661">
    <property type="entry name" value="MORN_2"/>
    <property type="match status" value="9"/>
</dbReference>
<dbReference type="AlphaFoldDB" id="A0A5C6ZCG7"/>
<evidence type="ECO:0000313" key="3">
    <source>
        <dbReference type="Proteomes" id="UP000321578"/>
    </source>
</evidence>
<dbReference type="SUPFAM" id="SSF82185">
    <property type="entry name" value="Histone H3 K4-specific methyltransferase SET7/9 N-terminal domain"/>
    <property type="match status" value="5"/>
</dbReference>
<evidence type="ECO:0000313" key="2">
    <source>
        <dbReference type="EMBL" id="TXD86819.1"/>
    </source>
</evidence>
<dbReference type="Pfam" id="PF13431">
    <property type="entry name" value="TPR_17"/>
    <property type="match status" value="1"/>
</dbReference>
<dbReference type="InterPro" id="IPR011990">
    <property type="entry name" value="TPR-like_helical_dom_sf"/>
</dbReference>
<dbReference type="SMART" id="SM00028">
    <property type="entry name" value="TPR"/>
    <property type="match status" value="4"/>
</dbReference>
<dbReference type="PROSITE" id="PS50005">
    <property type="entry name" value="TPR"/>
    <property type="match status" value="2"/>
</dbReference>
<accession>A0A5C6ZCG7</accession>
<dbReference type="SUPFAM" id="SSF48452">
    <property type="entry name" value="TPR-like"/>
    <property type="match status" value="1"/>
</dbReference>
<dbReference type="InterPro" id="IPR011652">
    <property type="entry name" value="MORN_2"/>
</dbReference>
<sequence length="1119" mass="128837">MFFAMILDFFMIILRTILYCPTNRTPTTMKFRCFVGLVFAITITYGQEQIPYIDYETVFPSVMESVEKEDYDAVIKQLNLINKNDSTYCSVLTSKSYYYILQEKFDDAIATTNEGLSLNCSSQSNLFFFMNKGASYASKKEYTNALDVYETGLELYPRNSKLWFNKGIALENLEQIEGAIDAYQKAIIYNPLYRNAHLRLGDICYKQQLMSQALMCYNMGLILELDTDRAFTLLKQLNEMVADKNSNEPKPGLVVSPDDSAFKNLDLILNNRVALNANYPIDNEIDISLVKQNHALLQQLKSIEANGGFWDAYYLPFFQWISASDHFDDFTYTLSYSIKNEEYQKLVEKKSDEVTAFIEAYVVKWFGLFSQNDKDAAGYLYEDGAFTAEGTWDKEYMVDDWTFYDTDGKLSAKGSYNQKGERIKTWTWFHENGKLKEISRYADGKLNGEHQFFHEDGSPYIRATYKDDAFEGEYTYYLEAGGLKQKKYFHKGELKGKYLAYFDVGESLVEYDADYNAGIIVGDLTEYYADGSVFSVINFKDNKRDGKEIQYYRSGKKSMEADYKAGDLHGSYITFFENGKIREQGQTEAGYYEGNWMSYFSDGTLSSEYAYKNGDFDDLFKSYDTDGVLASEFKYRKGEIIGYKFFDKAGNILSEATKKGGDFFFEGYHPNGNKSAEGNYDISGGKIGDWKFYNYNAVLTDVGHFEEGEPVGSYTTFNAFGEVSQKSEYDKANARQYYQGFYPNGQLQSQGWYKNGLQHGEWHSYFIDGALDAINFYHKDQLHGTQKDFGVDGKLVGHTKFNYGDLVEEVYYDVNEKPYQTFDFDTDKKSYSIVTNYQNGNKQTEITYVNGIKQGPYKHFSVDGKVIISGNYNNDNLNGEWQWYYDDGSLRVTEGYENGNRHGASKRYYQNGQLEDDYFYEHGNTQGSWKSYYGNGELFSVSAHANDLIQGRKEFYSPDGKLQVIRFYSDDVLIGYSYLNSDGTEKEMIPITNETGVLNAFFDNGKASRTTSFVNGKIEGDYMAYYYDGQLENKLHYEKGEQHGKDKKYYPNGQLNYSRSYNYGMLNGPFDTYYPNGKLKESINYLNDEKHGEANYYDETGTLIKTYYYANGDAYDSKS</sequence>
<dbReference type="EMBL" id="VORO01000037">
    <property type="protein sequence ID" value="TXD86819.1"/>
    <property type="molecule type" value="Genomic_DNA"/>
</dbReference>
<dbReference type="PANTHER" id="PTHR33706">
    <property type="entry name" value="MORN VARIANT REPEAT PROTEIN"/>
    <property type="match status" value="1"/>
</dbReference>
<gene>
    <name evidence="2" type="ORF">ESY86_19195</name>
</gene>
<organism evidence="2 3">
    <name type="scientific">Subsaximicrobium wynnwilliamsii</name>
    <dbReference type="NCBI Taxonomy" id="291179"/>
    <lineage>
        <taxon>Bacteria</taxon>
        <taxon>Pseudomonadati</taxon>
        <taxon>Bacteroidota</taxon>
        <taxon>Flavobacteriia</taxon>
        <taxon>Flavobacteriales</taxon>
        <taxon>Flavobacteriaceae</taxon>
        <taxon>Subsaximicrobium</taxon>
    </lineage>
</organism>
<name>A0A5C6ZCG7_9FLAO</name>
<dbReference type="Gene3D" id="1.25.40.10">
    <property type="entry name" value="Tetratricopeptide repeat domain"/>
    <property type="match status" value="1"/>
</dbReference>
<comment type="caution">
    <text evidence="2">The sequence shown here is derived from an EMBL/GenBank/DDBJ whole genome shotgun (WGS) entry which is preliminary data.</text>
</comment>
<dbReference type="InterPro" id="IPR019734">
    <property type="entry name" value="TPR_rpt"/>
</dbReference>
<evidence type="ECO:0000256" key="1">
    <source>
        <dbReference type="PROSITE-ProRule" id="PRU00339"/>
    </source>
</evidence>
<feature type="repeat" description="TPR" evidence="1">
    <location>
        <begin position="160"/>
        <end position="193"/>
    </location>
</feature>
<proteinExistence type="predicted"/>